<accession>A0A811KDH5</accession>
<dbReference type="AlphaFoldDB" id="A0A811KDH5"/>
<evidence type="ECO:0000256" key="1">
    <source>
        <dbReference type="SAM" id="MobiDB-lite"/>
    </source>
</evidence>
<protein>
    <recommendedName>
        <fullName evidence="4">J domain-containing protein</fullName>
    </recommendedName>
</protein>
<reference evidence="2" key="1">
    <citation type="submission" date="2020-09" db="EMBL/GenBank/DDBJ databases">
        <authorList>
            <person name="Kikuchi T."/>
        </authorList>
    </citation>
    <scope>NUCLEOTIDE SEQUENCE</scope>
    <source>
        <strain evidence="2">SH1</strain>
    </source>
</reference>
<dbReference type="OrthoDB" id="7994850at2759"/>
<feature type="region of interest" description="Disordered" evidence="1">
    <location>
        <begin position="176"/>
        <end position="215"/>
    </location>
</feature>
<comment type="caution">
    <text evidence="2">The sequence shown here is derived from an EMBL/GenBank/DDBJ whole genome shotgun (WGS) entry which is preliminary data.</text>
</comment>
<organism evidence="2 3">
    <name type="scientific">Bursaphelenchus okinawaensis</name>
    <dbReference type="NCBI Taxonomy" id="465554"/>
    <lineage>
        <taxon>Eukaryota</taxon>
        <taxon>Metazoa</taxon>
        <taxon>Ecdysozoa</taxon>
        <taxon>Nematoda</taxon>
        <taxon>Chromadorea</taxon>
        <taxon>Rhabditida</taxon>
        <taxon>Tylenchina</taxon>
        <taxon>Tylenchomorpha</taxon>
        <taxon>Aphelenchoidea</taxon>
        <taxon>Aphelenchoididae</taxon>
        <taxon>Bursaphelenchus</taxon>
    </lineage>
</organism>
<evidence type="ECO:0008006" key="4">
    <source>
        <dbReference type="Google" id="ProtNLM"/>
    </source>
</evidence>
<dbReference type="Proteomes" id="UP000783686">
    <property type="component" value="Unassembled WGS sequence"/>
</dbReference>
<feature type="compositionally biased region" description="Polar residues" evidence="1">
    <location>
        <begin position="177"/>
        <end position="194"/>
    </location>
</feature>
<evidence type="ECO:0000313" key="3">
    <source>
        <dbReference type="Proteomes" id="UP000614601"/>
    </source>
</evidence>
<evidence type="ECO:0000313" key="2">
    <source>
        <dbReference type="EMBL" id="CAD5213855.1"/>
    </source>
</evidence>
<dbReference type="EMBL" id="CAJFCW020000003">
    <property type="protein sequence ID" value="CAG9101676.1"/>
    <property type="molecule type" value="Genomic_DNA"/>
</dbReference>
<proteinExistence type="predicted"/>
<dbReference type="Proteomes" id="UP000614601">
    <property type="component" value="Unassembled WGS sequence"/>
</dbReference>
<feature type="compositionally biased region" description="Polar residues" evidence="1">
    <location>
        <begin position="201"/>
        <end position="214"/>
    </location>
</feature>
<name>A0A811KDH5_9BILA</name>
<keyword evidence="3" id="KW-1185">Reference proteome</keyword>
<sequence length="305" mass="35381">MDHEEVIDTTDIILILIHVCSIDLSADNFGTWRKTYHNMALKYHSDKNHVLPYATLFMQKLNGANSYLKNLSSEGYHAFIVDNRHLAYTMSFYDFIRYRDLENAINSHTQSLSNLVQDKDEELHCKREAIKLLNNLQNEAKAQKDEMELEINRLRRRLIEEQEESARLQAQLEELQKTQSTNQHQAKTSTSSNFDEYVNDAPSTSRQMYNSGTSREGDVDYGNCYSTYQGSTRPTHDTSSTSTNNIRCSFCDRNHYSASCENVTRRDERLSILNYWRLCHNCLGFHPTPKCQSTKRCRALTDSTT</sequence>
<gene>
    <name evidence="2" type="ORF">BOKJ2_LOCUS5301</name>
</gene>
<dbReference type="EMBL" id="CAJFDH010000003">
    <property type="protein sequence ID" value="CAD5213855.1"/>
    <property type="molecule type" value="Genomic_DNA"/>
</dbReference>